<gene>
    <name evidence="4 5" type="primary">aat</name>
    <name evidence="5" type="ORF">VPARA_09820</name>
</gene>
<name>A0A0H2MMK0_VARPD</name>
<comment type="catalytic activity">
    <reaction evidence="4">
        <text>N-terminal L-lysyl-[protein] + L-leucyl-tRNA(Leu) = N-terminal L-leucyl-L-lysyl-[protein] + tRNA(Leu) + H(+)</text>
        <dbReference type="Rhea" id="RHEA:12340"/>
        <dbReference type="Rhea" id="RHEA-COMP:9613"/>
        <dbReference type="Rhea" id="RHEA-COMP:9622"/>
        <dbReference type="Rhea" id="RHEA-COMP:12670"/>
        <dbReference type="Rhea" id="RHEA-COMP:12671"/>
        <dbReference type="ChEBI" id="CHEBI:15378"/>
        <dbReference type="ChEBI" id="CHEBI:65249"/>
        <dbReference type="ChEBI" id="CHEBI:78442"/>
        <dbReference type="ChEBI" id="CHEBI:78494"/>
        <dbReference type="ChEBI" id="CHEBI:133043"/>
        <dbReference type="EC" id="2.3.2.6"/>
    </reaction>
</comment>
<dbReference type="EC" id="2.3.2.6" evidence="4"/>
<proteinExistence type="inferred from homology"/>
<protein>
    <recommendedName>
        <fullName evidence="4">Leucyl/phenylalanyl-tRNA--protein transferase</fullName>
        <ecNumber evidence="4">2.3.2.6</ecNumber>
    </recommendedName>
    <alternativeName>
        <fullName evidence="4">L/F-transferase</fullName>
    </alternativeName>
    <alternativeName>
        <fullName evidence="4">Leucyltransferase</fullName>
    </alternativeName>
    <alternativeName>
        <fullName evidence="4">Phenyalanyltransferase</fullName>
    </alternativeName>
</protein>
<dbReference type="PANTHER" id="PTHR30098:SF2">
    <property type="entry name" value="LEUCYL_PHENYLALANYL-TRNA--PROTEIN TRANSFERASE"/>
    <property type="match status" value="1"/>
</dbReference>
<evidence type="ECO:0000256" key="3">
    <source>
        <dbReference type="ARBA" id="ARBA00023315"/>
    </source>
</evidence>
<dbReference type="GO" id="GO:0008914">
    <property type="term" value="F:leucyl-tRNA--protein transferase activity"/>
    <property type="evidence" value="ECO:0007669"/>
    <property type="project" value="UniProtKB-UniRule"/>
</dbReference>
<accession>A0A0H2MMK0</accession>
<dbReference type="Proteomes" id="UP000035170">
    <property type="component" value="Unassembled WGS sequence"/>
</dbReference>
<dbReference type="InterPro" id="IPR004616">
    <property type="entry name" value="Leu/Phe-tRNA_Trfase"/>
</dbReference>
<dbReference type="InterPro" id="IPR042203">
    <property type="entry name" value="Leu/Phe-tRNA_Trfase_C"/>
</dbReference>
<dbReference type="HAMAP" id="MF_00688">
    <property type="entry name" value="Leu_Phe_trans"/>
    <property type="match status" value="1"/>
</dbReference>
<comment type="similarity">
    <text evidence="4">Belongs to the L/F-transferase family.</text>
</comment>
<comment type="caution">
    <text evidence="5">The sequence shown here is derived from an EMBL/GenBank/DDBJ whole genome shotgun (WGS) entry which is preliminary data.</text>
</comment>
<comment type="catalytic activity">
    <reaction evidence="4">
        <text>N-terminal L-arginyl-[protein] + L-leucyl-tRNA(Leu) = N-terminal L-leucyl-L-arginyl-[protein] + tRNA(Leu) + H(+)</text>
        <dbReference type="Rhea" id="RHEA:50416"/>
        <dbReference type="Rhea" id="RHEA-COMP:9613"/>
        <dbReference type="Rhea" id="RHEA-COMP:9622"/>
        <dbReference type="Rhea" id="RHEA-COMP:12672"/>
        <dbReference type="Rhea" id="RHEA-COMP:12673"/>
        <dbReference type="ChEBI" id="CHEBI:15378"/>
        <dbReference type="ChEBI" id="CHEBI:64719"/>
        <dbReference type="ChEBI" id="CHEBI:78442"/>
        <dbReference type="ChEBI" id="CHEBI:78494"/>
        <dbReference type="ChEBI" id="CHEBI:133044"/>
        <dbReference type="EC" id="2.3.2.6"/>
    </reaction>
</comment>
<keyword evidence="6" id="KW-1185">Reference proteome</keyword>
<evidence type="ECO:0000256" key="2">
    <source>
        <dbReference type="ARBA" id="ARBA00022679"/>
    </source>
</evidence>
<keyword evidence="1 4" id="KW-0963">Cytoplasm</keyword>
<dbReference type="EMBL" id="JZWI01000005">
    <property type="protein sequence ID" value="KLN57970.1"/>
    <property type="molecule type" value="Genomic_DNA"/>
</dbReference>
<evidence type="ECO:0000313" key="5">
    <source>
        <dbReference type="EMBL" id="KLN57970.1"/>
    </source>
</evidence>
<dbReference type="NCBIfam" id="TIGR00667">
    <property type="entry name" value="aat"/>
    <property type="match status" value="1"/>
</dbReference>
<dbReference type="GO" id="GO:0030163">
    <property type="term" value="P:protein catabolic process"/>
    <property type="evidence" value="ECO:0007669"/>
    <property type="project" value="UniProtKB-UniRule"/>
</dbReference>
<keyword evidence="3 4" id="KW-0012">Acyltransferase</keyword>
<dbReference type="Pfam" id="PF03588">
    <property type="entry name" value="Leu_Phe_trans"/>
    <property type="match status" value="1"/>
</dbReference>
<organism evidence="5 6">
    <name type="scientific">Variovorax paradoxus</name>
    <dbReference type="NCBI Taxonomy" id="34073"/>
    <lineage>
        <taxon>Bacteria</taxon>
        <taxon>Pseudomonadati</taxon>
        <taxon>Pseudomonadota</taxon>
        <taxon>Betaproteobacteria</taxon>
        <taxon>Burkholderiales</taxon>
        <taxon>Comamonadaceae</taxon>
        <taxon>Variovorax</taxon>
    </lineage>
</organism>
<reference evidence="5 6" key="1">
    <citation type="submission" date="2015-03" db="EMBL/GenBank/DDBJ databases">
        <title>Genome sequence of Variovorax paradoxus TBEA6.</title>
        <authorList>
            <person name="Poehlein A."/>
            <person name="Schuldes J."/>
            <person name="Wuebbeler J.H."/>
            <person name="Hiessl S."/>
            <person name="Steinbuechel A."/>
            <person name="Daniel R."/>
        </authorList>
    </citation>
    <scope>NUCLEOTIDE SEQUENCE [LARGE SCALE GENOMIC DNA]</scope>
    <source>
        <strain evidence="5 6">TBEA6</strain>
    </source>
</reference>
<dbReference type="PATRIC" id="fig|34073.19.peg.996"/>
<evidence type="ECO:0000313" key="6">
    <source>
        <dbReference type="Proteomes" id="UP000035170"/>
    </source>
</evidence>
<comment type="function">
    <text evidence="4">Functions in the N-end rule pathway of protein degradation where it conjugates Leu, Phe and, less efficiently, Met from aminoacyl-tRNAs to the N-termini of proteins containing an N-terminal arginine or lysine.</text>
</comment>
<dbReference type="PANTHER" id="PTHR30098">
    <property type="entry name" value="LEUCYL/PHENYLALANYL-TRNA--PROTEIN TRANSFERASE"/>
    <property type="match status" value="1"/>
</dbReference>
<dbReference type="AlphaFoldDB" id="A0A0H2MMK0"/>
<sequence>MQQLPWLEPGDALPDPACAWGEHDPVPGLLAAGGALDVDTLVHAYSHCVFPWFSEDQPILWWSPDPRMVLQVAEFKLHRSLRKTLARFTQTAGCEVRIDHDFAAVITACSQSPRTGQSGTWIVPDMVEAYMALHRAGHAHSVETWIDGKLAGGLYCVGLGRAVFGESMFTRRPDASKIALAALVCLCRRFQVKMIDCQQNTSHLASLGAHEMSRSRFVAHVARAREQEGPRWYFEPVYWAELLSTRPSQST</sequence>
<comment type="subcellular location">
    <subcellularLocation>
        <location evidence="4">Cytoplasm</location>
    </subcellularLocation>
</comment>
<dbReference type="Gene3D" id="3.30.70.3550">
    <property type="entry name" value="Leucyl/phenylalanyl-tRNA-protein transferase, N-terminal domain"/>
    <property type="match status" value="1"/>
</dbReference>
<dbReference type="InterPro" id="IPR016181">
    <property type="entry name" value="Acyl_CoA_acyltransferase"/>
</dbReference>
<dbReference type="InterPro" id="IPR042221">
    <property type="entry name" value="Leu/Phe-tRNA_Trfase_N"/>
</dbReference>
<dbReference type="RefSeq" id="WP_047783522.1">
    <property type="nucleotide sequence ID" value="NZ_JZWI01000005.1"/>
</dbReference>
<dbReference type="GO" id="GO:0005737">
    <property type="term" value="C:cytoplasm"/>
    <property type="evidence" value="ECO:0007669"/>
    <property type="project" value="UniProtKB-SubCell"/>
</dbReference>
<keyword evidence="2 4" id="KW-0808">Transferase</keyword>
<dbReference type="Gene3D" id="3.40.630.70">
    <property type="entry name" value="Leucyl/phenylalanyl-tRNA-protein transferase, C-terminal domain"/>
    <property type="match status" value="1"/>
</dbReference>
<comment type="catalytic activity">
    <reaction evidence="4">
        <text>L-phenylalanyl-tRNA(Phe) + an N-terminal L-alpha-aminoacyl-[protein] = an N-terminal L-phenylalanyl-L-alpha-aminoacyl-[protein] + tRNA(Phe)</text>
        <dbReference type="Rhea" id="RHEA:43632"/>
        <dbReference type="Rhea" id="RHEA-COMP:9668"/>
        <dbReference type="Rhea" id="RHEA-COMP:9699"/>
        <dbReference type="Rhea" id="RHEA-COMP:10636"/>
        <dbReference type="Rhea" id="RHEA-COMP:10637"/>
        <dbReference type="ChEBI" id="CHEBI:78442"/>
        <dbReference type="ChEBI" id="CHEBI:78531"/>
        <dbReference type="ChEBI" id="CHEBI:78597"/>
        <dbReference type="ChEBI" id="CHEBI:83561"/>
        <dbReference type="EC" id="2.3.2.6"/>
    </reaction>
</comment>
<dbReference type="SUPFAM" id="SSF55729">
    <property type="entry name" value="Acyl-CoA N-acyltransferases (Nat)"/>
    <property type="match status" value="1"/>
</dbReference>
<evidence type="ECO:0000256" key="1">
    <source>
        <dbReference type="ARBA" id="ARBA00022490"/>
    </source>
</evidence>
<evidence type="ECO:0000256" key="4">
    <source>
        <dbReference type="HAMAP-Rule" id="MF_00688"/>
    </source>
</evidence>